<feature type="transmembrane region" description="Helical" evidence="7">
    <location>
        <begin position="510"/>
        <end position="532"/>
    </location>
</feature>
<dbReference type="AlphaFoldDB" id="A0A6P4ZYC2"/>
<gene>
    <name evidence="10" type="primary">LOC109483356</name>
</gene>
<keyword evidence="9" id="KW-1185">Reference proteome</keyword>
<keyword evidence="5" id="KW-0325">Glycoprotein</keyword>
<comment type="similarity">
    <text evidence="6">Belongs to the TMEM104 family.</text>
</comment>
<feature type="transmembrane region" description="Helical" evidence="7">
    <location>
        <begin position="247"/>
        <end position="266"/>
    </location>
</feature>
<reference evidence="10" key="1">
    <citation type="submission" date="2025-08" db="UniProtKB">
        <authorList>
            <consortium name="RefSeq"/>
        </authorList>
    </citation>
    <scope>IDENTIFICATION</scope>
    <source>
        <tissue evidence="10">Gonad</tissue>
    </source>
</reference>
<feature type="transmembrane region" description="Helical" evidence="7">
    <location>
        <begin position="461"/>
        <end position="484"/>
    </location>
</feature>
<evidence type="ECO:0000256" key="4">
    <source>
        <dbReference type="ARBA" id="ARBA00023136"/>
    </source>
</evidence>
<evidence type="ECO:0000256" key="5">
    <source>
        <dbReference type="ARBA" id="ARBA00023180"/>
    </source>
</evidence>
<organism evidence="9 10">
    <name type="scientific">Branchiostoma belcheri</name>
    <name type="common">Amphioxus</name>
    <dbReference type="NCBI Taxonomy" id="7741"/>
    <lineage>
        <taxon>Eukaryota</taxon>
        <taxon>Metazoa</taxon>
        <taxon>Chordata</taxon>
        <taxon>Cephalochordata</taxon>
        <taxon>Leptocardii</taxon>
        <taxon>Amphioxiformes</taxon>
        <taxon>Branchiostomatidae</taxon>
        <taxon>Branchiostoma</taxon>
    </lineage>
</organism>
<dbReference type="OrthoDB" id="294541at2759"/>
<accession>A0A6P4ZYC2</accession>
<dbReference type="GeneID" id="109483356"/>
<dbReference type="InterPro" id="IPR013057">
    <property type="entry name" value="AA_transpt_TM"/>
</dbReference>
<proteinExistence type="inferred from homology"/>
<feature type="transmembrane region" description="Helical" evidence="7">
    <location>
        <begin position="278"/>
        <end position="295"/>
    </location>
</feature>
<feature type="transmembrane region" description="Helical" evidence="7">
    <location>
        <begin position="39"/>
        <end position="64"/>
    </location>
</feature>
<evidence type="ECO:0000256" key="1">
    <source>
        <dbReference type="ARBA" id="ARBA00004141"/>
    </source>
</evidence>
<evidence type="ECO:0000313" key="10">
    <source>
        <dbReference type="RefSeq" id="XP_019641908.1"/>
    </source>
</evidence>
<feature type="domain" description="Amino acid transporter transmembrane" evidence="8">
    <location>
        <begin position="171"/>
        <end position="495"/>
    </location>
</feature>
<evidence type="ECO:0000313" key="9">
    <source>
        <dbReference type="Proteomes" id="UP000515135"/>
    </source>
</evidence>
<name>A0A6P4ZYC2_BRABE</name>
<feature type="transmembrane region" description="Helical" evidence="7">
    <location>
        <begin position="181"/>
        <end position="203"/>
    </location>
</feature>
<comment type="subcellular location">
    <subcellularLocation>
        <location evidence="1">Membrane</location>
        <topology evidence="1">Multi-pass membrane protein</topology>
    </subcellularLocation>
</comment>
<evidence type="ECO:0000256" key="7">
    <source>
        <dbReference type="SAM" id="Phobius"/>
    </source>
</evidence>
<feature type="transmembrane region" description="Helical" evidence="7">
    <location>
        <begin position="394"/>
        <end position="417"/>
    </location>
</feature>
<dbReference type="Pfam" id="PF01490">
    <property type="entry name" value="Aa_trans"/>
    <property type="match status" value="2"/>
</dbReference>
<protein>
    <submittedName>
        <fullName evidence="10">Transmembrane protein 104-like isoform X1</fullName>
    </submittedName>
</protein>
<evidence type="ECO:0000256" key="6">
    <source>
        <dbReference type="ARBA" id="ARBA00038166"/>
    </source>
</evidence>
<dbReference type="KEGG" id="bbel:109483356"/>
<feature type="transmembrane region" description="Helical" evidence="7">
    <location>
        <begin position="12"/>
        <end position="33"/>
    </location>
</feature>
<feature type="domain" description="Amino acid transporter transmembrane" evidence="8">
    <location>
        <begin position="13"/>
        <end position="69"/>
    </location>
</feature>
<evidence type="ECO:0000259" key="8">
    <source>
        <dbReference type="Pfam" id="PF01490"/>
    </source>
</evidence>
<dbReference type="PANTHER" id="PTHR16189:SF0">
    <property type="entry name" value="TRANSMEMBRANE PROTEIN 104"/>
    <property type="match status" value="1"/>
</dbReference>
<dbReference type="GO" id="GO:0016020">
    <property type="term" value="C:membrane"/>
    <property type="evidence" value="ECO:0007669"/>
    <property type="project" value="UniProtKB-SubCell"/>
</dbReference>
<sequence length="535" mass="60995">MAGDITETGSLYSPFMGLIYIFNLIVGTGALTMPKAFGAAGWLISLVLIILLGFFSFMTTTFVVETMSVANARLRWKTREKQNEVHKATFEEKLHAAFANNHKKVPYTRVHGTPYSYYERMKKDDAHTEDVIEDEEENQSEEERRALLAPVNDPKRRRVDLYDITERVEMGQMASMFFNKIGWYLFYLCIVIYLYGDLAIYAAAVPKSLRDITCPVNITCNVKPSKQINLTNSSPCWGTAVNRQNAYRVYLGAFSLLLGPFVFFNVQKTKYLQLLTSLMRWVAFTIMIILAMTRITHGKGEGHPVMESITSVPNLFGVCVYSFMCQHSLPSLVTPIKNKRHLSLLVFFDFLVILIFYLVLSFTGIFCFKNKDIKDIYTLNFMDKCDPITSAKEIGYFLGLFPVFTLSTNFPIIAITLRNNLKTLFHRDGYTYPWIIDRIFFPLLTIVPPIAVAFGTDDLEFLVGVTGSYAGAGIQYLIPAFLVYSARKEQRILFGPGSINKHTSPFRHTFWVYFVLIWGTLSVIFVTVNHILTKS</sequence>
<evidence type="ECO:0000256" key="3">
    <source>
        <dbReference type="ARBA" id="ARBA00022989"/>
    </source>
</evidence>
<evidence type="ECO:0000256" key="2">
    <source>
        <dbReference type="ARBA" id="ARBA00022692"/>
    </source>
</evidence>
<dbReference type="PANTHER" id="PTHR16189">
    <property type="entry name" value="TRANSMEMBRANE PROTEIN 104-RELATED"/>
    <property type="match status" value="1"/>
</dbReference>
<dbReference type="Proteomes" id="UP000515135">
    <property type="component" value="Unplaced"/>
</dbReference>
<feature type="transmembrane region" description="Helical" evidence="7">
    <location>
        <begin position="345"/>
        <end position="366"/>
    </location>
</feature>
<feature type="transmembrane region" description="Helical" evidence="7">
    <location>
        <begin position="438"/>
        <end position="455"/>
    </location>
</feature>
<keyword evidence="3 7" id="KW-1133">Transmembrane helix</keyword>
<dbReference type="RefSeq" id="XP_019641908.1">
    <property type="nucleotide sequence ID" value="XM_019786349.1"/>
</dbReference>
<keyword evidence="2 7" id="KW-0812">Transmembrane</keyword>
<keyword evidence="4 7" id="KW-0472">Membrane</keyword>